<comment type="caution">
    <text evidence="10">The sequence shown here is derived from an EMBL/GenBank/DDBJ whole genome shotgun (WGS) entry which is preliminary data.</text>
</comment>
<feature type="domain" description="Major facilitator superfamily (MFS) profile" evidence="9">
    <location>
        <begin position="55"/>
        <end position="492"/>
    </location>
</feature>
<dbReference type="FunFam" id="1.20.1250.20:FF:000134">
    <property type="entry name" value="MFS sugar transporter protein"/>
    <property type="match status" value="1"/>
</dbReference>
<evidence type="ECO:0000313" key="11">
    <source>
        <dbReference type="Proteomes" id="UP001152607"/>
    </source>
</evidence>
<protein>
    <recommendedName>
        <fullName evidence="9">Major facilitator superfamily (MFS) profile domain-containing protein</fullName>
    </recommendedName>
</protein>
<organism evidence="10 11">
    <name type="scientific">Periconia digitata</name>
    <dbReference type="NCBI Taxonomy" id="1303443"/>
    <lineage>
        <taxon>Eukaryota</taxon>
        <taxon>Fungi</taxon>
        <taxon>Dikarya</taxon>
        <taxon>Ascomycota</taxon>
        <taxon>Pezizomycotina</taxon>
        <taxon>Dothideomycetes</taxon>
        <taxon>Pleosporomycetidae</taxon>
        <taxon>Pleosporales</taxon>
        <taxon>Massarineae</taxon>
        <taxon>Periconiaceae</taxon>
        <taxon>Periconia</taxon>
    </lineage>
</organism>
<feature type="transmembrane region" description="Helical" evidence="8">
    <location>
        <begin position="404"/>
        <end position="428"/>
    </location>
</feature>
<evidence type="ECO:0000256" key="3">
    <source>
        <dbReference type="ARBA" id="ARBA00022448"/>
    </source>
</evidence>
<dbReference type="GO" id="GO:0016020">
    <property type="term" value="C:membrane"/>
    <property type="evidence" value="ECO:0007669"/>
    <property type="project" value="UniProtKB-SubCell"/>
</dbReference>
<feature type="transmembrane region" description="Helical" evidence="8">
    <location>
        <begin position="93"/>
        <end position="112"/>
    </location>
</feature>
<feature type="transmembrane region" description="Helical" evidence="8">
    <location>
        <begin position="188"/>
        <end position="207"/>
    </location>
</feature>
<dbReference type="PRINTS" id="PR00171">
    <property type="entry name" value="SUGRTRNSPORT"/>
</dbReference>
<feature type="transmembrane region" description="Helical" evidence="8">
    <location>
        <begin position="52"/>
        <end position="73"/>
    </location>
</feature>
<dbReference type="InterPro" id="IPR020846">
    <property type="entry name" value="MFS_dom"/>
</dbReference>
<keyword evidence="11" id="KW-1185">Reference proteome</keyword>
<dbReference type="PANTHER" id="PTHR48022:SF64">
    <property type="entry name" value="MAJOR FACILITATOR SUPERFAMILY (MFS) PROFILE DOMAIN-CONTAINING PROTEIN"/>
    <property type="match status" value="1"/>
</dbReference>
<reference evidence="10" key="1">
    <citation type="submission" date="2023-01" db="EMBL/GenBank/DDBJ databases">
        <authorList>
            <person name="Van Ghelder C."/>
            <person name="Rancurel C."/>
        </authorList>
    </citation>
    <scope>NUCLEOTIDE SEQUENCE</scope>
    <source>
        <strain evidence="10">CNCM I-4278</strain>
    </source>
</reference>
<dbReference type="InterPro" id="IPR036259">
    <property type="entry name" value="MFS_trans_sf"/>
</dbReference>
<feature type="transmembrane region" description="Helical" evidence="8">
    <location>
        <begin position="213"/>
        <end position="234"/>
    </location>
</feature>
<dbReference type="AlphaFoldDB" id="A0A9W4UJ26"/>
<keyword evidence="3 7" id="KW-0813">Transport</keyword>
<feature type="transmembrane region" description="Helical" evidence="8">
    <location>
        <begin position="341"/>
        <end position="362"/>
    </location>
</feature>
<evidence type="ECO:0000259" key="9">
    <source>
        <dbReference type="PROSITE" id="PS50850"/>
    </source>
</evidence>
<keyword evidence="4 8" id="KW-0812">Transmembrane</keyword>
<dbReference type="OrthoDB" id="6133115at2759"/>
<feature type="transmembrane region" description="Helical" evidence="8">
    <location>
        <begin position="303"/>
        <end position="329"/>
    </location>
</feature>
<dbReference type="EMBL" id="CAOQHR010000006">
    <property type="protein sequence ID" value="CAI6335597.1"/>
    <property type="molecule type" value="Genomic_DNA"/>
</dbReference>
<keyword evidence="6 8" id="KW-0472">Membrane</keyword>
<evidence type="ECO:0000256" key="8">
    <source>
        <dbReference type="SAM" id="Phobius"/>
    </source>
</evidence>
<dbReference type="GO" id="GO:0005351">
    <property type="term" value="F:carbohydrate:proton symporter activity"/>
    <property type="evidence" value="ECO:0007669"/>
    <property type="project" value="TreeGrafter"/>
</dbReference>
<evidence type="ECO:0000256" key="2">
    <source>
        <dbReference type="ARBA" id="ARBA00010992"/>
    </source>
</evidence>
<evidence type="ECO:0000313" key="10">
    <source>
        <dbReference type="EMBL" id="CAI6335597.1"/>
    </source>
</evidence>
<dbReference type="PANTHER" id="PTHR48022">
    <property type="entry name" value="PLASTIDIC GLUCOSE TRANSPORTER 4"/>
    <property type="match status" value="1"/>
</dbReference>
<name>A0A9W4UJ26_9PLEO</name>
<evidence type="ECO:0000256" key="5">
    <source>
        <dbReference type="ARBA" id="ARBA00022989"/>
    </source>
</evidence>
<dbReference type="SUPFAM" id="SSF103473">
    <property type="entry name" value="MFS general substrate transporter"/>
    <property type="match status" value="1"/>
</dbReference>
<evidence type="ECO:0000256" key="6">
    <source>
        <dbReference type="ARBA" id="ARBA00023136"/>
    </source>
</evidence>
<sequence>MVLSLSKFCCTMSLKNDTKKELDVVHHEHVASHGVPSEDARPWYQQPELRKLYLMMPFLFLGSTTLGYDGSLLNGLQTMPAWKEFFNHPTGSRLGLLGAFPGFGGFAVLLFTPYIAGRLGTAIGCVLVIVGSIIQALPQRSNPDSMFLAGRFIMGMGSNISNATCPLLITEISHPRHRGKATTIYNTLWYLGAILAAWTTFGTLTHITSDLSWRLPIGLQCAMPGIQLLCVYLLPESPRWLISKNKHAAAQKMLTKYHGNGEETDFVKWEYTEISQTLEAEKLASASSGWVELVRTPGNRKRCLLIILTAIFSQCSGNGLVSYYLAAVLETIDITNSSHQALINGGLTIWCWLVSLGCAFLVDRVGRRTLFLSAGIGMLLAFSIWTACSAVYSQTGNSHAGSAVLAMIFLFYGAAGLAWPGLTVSYTVEILPFNIRAKGLTLCFVFTSLSGVFNQYVNPIGIEALGWKFYIVYVVVLVLECLAIYFLYVETKGPTLEEIAFLFDGADANVAGTGVAVGYENSSKVGKGDNI</sequence>
<dbReference type="InterPro" id="IPR003663">
    <property type="entry name" value="Sugar/inositol_transpt"/>
</dbReference>
<dbReference type="InterPro" id="IPR050360">
    <property type="entry name" value="MFS_Sugar_Transporters"/>
</dbReference>
<evidence type="ECO:0000256" key="7">
    <source>
        <dbReference type="RuleBase" id="RU003346"/>
    </source>
</evidence>
<dbReference type="InterPro" id="IPR005828">
    <property type="entry name" value="MFS_sugar_transport-like"/>
</dbReference>
<feature type="transmembrane region" description="Helical" evidence="8">
    <location>
        <begin position="119"/>
        <end position="137"/>
    </location>
</feature>
<evidence type="ECO:0000256" key="1">
    <source>
        <dbReference type="ARBA" id="ARBA00004141"/>
    </source>
</evidence>
<gene>
    <name evidence="10" type="ORF">PDIGIT_LOCUS8681</name>
</gene>
<dbReference type="PROSITE" id="PS50850">
    <property type="entry name" value="MFS"/>
    <property type="match status" value="1"/>
</dbReference>
<feature type="transmembrane region" description="Helical" evidence="8">
    <location>
        <begin position="440"/>
        <end position="457"/>
    </location>
</feature>
<dbReference type="Pfam" id="PF00083">
    <property type="entry name" value="Sugar_tr"/>
    <property type="match status" value="1"/>
</dbReference>
<feature type="transmembrane region" description="Helical" evidence="8">
    <location>
        <begin position="469"/>
        <end position="488"/>
    </location>
</feature>
<comment type="subcellular location">
    <subcellularLocation>
        <location evidence="1">Membrane</location>
        <topology evidence="1">Multi-pass membrane protein</topology>
    </subcellularLocation>
</comment>
<accession>A0A9W4UJ26</accession>
<evidence type="ECO:0000256" key="4">
    <source>
        <dbReference type="ARBA" id="ARBA00022692"/>
    </source>
</evidence>
<keyword evidence="5 8" id="KW-1133">Transmembrane helix</keyword>
<dbReference type="Gene3D" id="1.20.1250.20">
    <property type="entry name" value="MFS general substrate transporter like domains"/>
    <property type="match status" value="1"/>
</dbReference>
<dbReference type="Proteomes" id="UP001152607">
    <property type="component" value="Unassembled WGS sequence"/>
</dbReference>
<proteinExistence type="inferred from homology"/>
<dbReference type="NCBIfam" id="TIGR00879">
    <property type="entry name" value="SP"/>
    <property type="match status" value="1"/>
</dbReference>
<feature type="transmembrane region" description="Helical" evidence="8">
    <location>
        <begin position="369"/>
        <end position="392"/>
    </location>
</feature>
<comment type="similarity">
    <text evidence="2 7">Belongs to the major facilitator superfamily. Sugar transporter (TC 2.A.1.1) family.</text>
</comment>